<dbReference type="GO" id="GO:0005524">
    <property type="term" value="F:ATP binding"/>
    <property type="evidence" value="ECO:0007669"/>
    <property type="project" value="UniProtKB-KW"/>
</dbReference>
<dbReference type="Gene3D" id="1.25.10.10">
    <property type="entry name" value="Leucine-rich Repeat Variant"/>
    <property type="match status" value="1"/>
</dbReference>
<evidence type="ECO:0000256" key="1">
    <source>
        <dbReference type="ARBA" id="ARBA00012513"/>
    </source>
</evidence>
<dbReference type="InterPro" id="IPR016024">
    <property type="entry name" value="ARM-type_fold"/>
</dbReference>
<dbReference type="GO" id="GO:0004674">
    <property type="term" value="F:protein serine/threonine kinase activity"/>
    <property type="evidence" value="ECO:0007669"/>
    <property type="project" value="UniProtKB-KW"/>
</dbReference>
<evidence type="ECO:0000313" key="11">
    <source>
        <dbReference type="Proteomes" id="UP000748531"/>
    </source>
</evidence>
<dbReference type="Proteomes" id="UP000748531">
    <property type="component" value="Unassembled WGS sequence"/>
</dbReference>
<evidence type="ECO:0000256" key="2">
    <source>
        <dbReference type="ARBA" id="ARBA00022527"/>
    </source>
</evidence>
<evidence type="ECO:0000256" key="8">
    <source>
        <dbReference type="ARBA" id="ARBA00048679"/>
    </source>
</evidence>
<dbReference type="GO" id="GO:0005737">
    <property type="term" value="C:cytoplasm"/>
    <property type="evidence" value="ECO:0007669"/>
    <property type="project" value="TreeGrafter"/>
</dbReference>
<dbReference type="PANTHER" id="PTHR22983:SF6">
    <property type="entry name" value="SERINE_THREONINE-PROTEIN KINASE 36"/>
    <property type="match status" value="1"/>
</dbReference>
<dbReference type="AlphaFoldDB" id="A0A8J4WL05"/>
<evidence type="ECO:0000256" key="4">
    <source>
        <dbReference type="ARBA" id="ARBA00022741"/>
    </source>
</evidence>
<evidence type="ECO:0000256" key="6">
    <source>
        <dbReference type="ARBA" id="ARBA00022840"/>
    </source>
</evidence>
<dbReference type="GO" id="GO:0007224">
    <property type="term" value="P:smoothened signaling pathway"/>
    <property type="evidence" value="ECO:0007669"/>
    <property type="project" value="TreeGrafter"/>
</dbReference>
<comment type="catalytic activity">
    <reaction evidence="7">
        <text>L-threonyl-[protein] + ATP = O-phospho-L-threonyl-[protein] + ADP + H(+)</text>
        <dbReference type="Rhea" id="RHEA:46608"/>
        <dbReference type="Rhea" id="RHEA-COMP:11060"/>
        <dbReference type="Rhea" id="RHEA-COMP:11605"/>
        <dbReference type="ChEBI" id="CHEBI:15378"/>
        <dbReference type="ChEBI" id="CHEBI:30013"/>
        <dbReference type="ChEBI" id="CHEBI:30616"/>
        <dbReference type="ChEBI" id="CHEBI:61977"/>
        <dbReference type="ChEBI" id="CHEBI:456216"/>
        <dbReference type="EC" id="2.7.11.1"/>
    </reaction>
</comment>
<name>A0A8J4WL05_9TREM</name>
<proteinExistence type="predicted"/>
<sequence length="736" mass="81513">MYSIFYRMFVESQVPSHAAALALLLSRMGPLDCSKIPFKPRDLVQAISRVLVSPLAQSQSSRSRLLWAMSESTIATANHGTPGQVDPVEAFELPMTLGIPQFNWPASHGWLDGVFELALNQCTQMDTVFMYHWTETKLHDRLWQCLEHVFNLGGCTDVTSPTHPAPDWSMLSPRGVCVLLRLACMVYTKEMNLYSEELRKSHSPMLSCVNYIFTPMFIKSVIDNTWNALTVDGIVSYILVCASELLQLPLQQSDATKYCPKAVPKQYLEHELLTNLGQVAAKLHANSAAFVSSKTPDKKCIQMIHLSRLQALLFLIFRICSGPFLEEDQLVNGGRPSSNPKLDPMSDNKTETKVNQDHTNLLRNHLSALFLEYVSADGSATVGQFIQVVRWCLSCPTEELRAGACVLLNRALICEIVEDFPKRVKLQNHSSLQLPRSTGQLVWLVLNKSETESSEHHLSAEGCILHDLLADTDAVVLTQALNLFASLCLLTPSGSSDYEAITVPSLRRASSVCYTIGDFYNQKVHRSIPHTSTKPNIKLIPATDSLWHSLCEPFVKLSAESLNAEQTTVRQAALLVLGNALYRFEGACEICIPLLDKMNKLLTEDASARVRANAAGALGNLSLHANLPVETLLEHQILSSLLETGCLDGDRRTQEASLAALRSICSVDKRLRQKVSSLGAAEKLQKLKVSMKRSQSSRLGRKQSLTRQPTSSKPNTLIEHDVIIAHAAAIYNCLTQ</sequence>
<comment type="caution">
    <text evidence="10">The sequence shown here is derived from an EMBL/GenBank/DDBJ whole genome shotgun (WGS) entry which is preliminary data.</text>
</comment>
<keyword evidence="3" id="KW-0808">Transferase</keyword>
<evidence type="ECO:0000256" key="3">
    <source>
        <dbReference type="ARBA" id="ARBA00022679"/>
    </source>
</evidence>
<dbReference type="PANTHER" id="PTHR22983">
    <property type="entry name" value="PROTEIN KINASE RELATED"/>
    <property type="match status" value="1"/>
</dbReference>
<organism evidence="10 11">
    <name type="scientific">Paragonimus heterotremus</name>
    <dbReference type="NCBI Taxonomy" id="100268"/>
    <lineage>
        <taxon>Eukaryota</taxon>
        <taxon>Metazoa</taxon>
        <taxon>Spiralia</taxon>
        <taxon>Lophotrochozoa</taxon>
        <taxon>Platyhelminthes</taxon>
        <taxon>Trematoda</taxon>
        <taxon>Digenea</taxon>
        <taxon>Plagiorchiida</taxon>
        <taxon>Troglotremata</taxon>
        <taxon>Troglotrematidae</taxon>
        <taxon>Paragonimus</taxon>
    </lineage>
</organism>
<feature type="region of interest" description="Disordered" evidence="9">
    <location>
        <begin position="692"/>
        <end position="713"/>
    </location>
</feature>
<dbReference type="OrthoDB" id="266718at2759"/>
<dbReference type="EMBL" id="LUCH01000152">
    <property type="protein sequence ID" value="KAF5405951.1"/>
    <property type="molecule type" value="Genomic_DNA"/>
</dbReference>
<evidence type="ECO:0000256" key="9">
    <source>
        <dbReference type="SAM" id="MobiDB-lite"/>
    </source>
</evidence>
<evidence type="ECO:0000256" key="7">
    <source>
        <dbReference type="ARBA" id="ARBA00047899"/>
    </source>
</evidence>
<reference evidence="10" key="1">
    <citation type="submission" date="2019-05" db="EMBL/GenBank/DDBJ databases">
        <title>Annotation for the trematode Paragonimus heterotremus.</title>
        <authorList>
            <person name="Choi Y.-J."/>
        </authorList>
    </citation>
    <scope>NUCLEOTIDE SEQUENCE</scope>
    <source>
        <strain evidence="10">LC</strain>
    </source>
</reference>
<accession>A0A8J4WL05</accession>
<dbReference type="SUPFAM" id="SSF48371">
    <property type="entry name" value="ARM repeat"/>
    <property type="match status" value="1"/>
</dbReference>
<keyword evidence="6" id="KW-0067">ATP-binding</keyword>
<evidence type="ECO:0000256" key="5">
    <source>
        <dbReference type="ARBA" id="ARBA00022777"/>
    </source>
</evidence>
<keyword evidence="11" id="KW-1185">Reference proteome</keyword>
<keyword evidence="4" id="KW-0547">Nucleotide-binding</keyword>
<gene>
    <name evidence="10" type="ORF">PHET_00571</name>
</gene>
<protein>
    <recommendedName>
        <fullName evidence="1">non-specific serine/threonine protein kinase</fullName>
        <ecNumber evidence="1">2.7.11.1</ecNumber>
    </recommendedName>
</protein>
<keyword evidence="5 10" id="KW-0418">Kinase</keyword>
<comment type="catalytic activity">
    <reaction evidence="8">
        <text>L-seryl-[protein] + ATP = O-phospho-L-seryl-[protein] + ADP + H(+)</text>
        <dbReference type="Rhea" id="RHEA:17989"/>
        <dbReference type="Rhea" id="RHEA-COMP:9863"/>
        <dbReference type="Rhea" id="RHEA-COMP:11604"/>
        <dbReference type="ChEBI" id="CHEBI:15378"/>
        <dbReference type="ChEBI" id="CHEBI:29999"/>
        <dbReference type="ChEBI" id="CHEBI:30616"/>
        <dbReference type="ChEBI" id="CHEBI:83421"/>
        <dbReference type="ChEBI" id="CHEBI:456216"/>
        <dbReference type="EC" id="2.7.11.1"/>
    </reaction>
</comment>
<keyword evidence="2 10" id="KW-0723">Serine/threonine-protein kinase</keyword>
<dbReference type="InterPro" id="IPR011989">
    <property type="entry name" value="ARM-like"/>
</dbReference>
<dbReference type="EC" id="2.7.11.1" evidence="1"/>
<evidence type="ECO:0000313" key="10">
    <source>
        <dbReference type="EMBL" id="KAF5405951.1"/>
    </source>
</evidence>